<evidence type="ECO:0000313" key="6">
    <source>
        <dbReference type="Proteomes" id="UP000238916"/>
    </source>
</evidence>
<name>A0A2U3LH28_9FIRM</name>
<dbReference type="PANTHER" id="PTHR43432:SF3">
    <property type="entry name" value="SLR0285 PROTEIN"/>
    <property type="match status" value="1"/>
</dbReference>
<dbReference type="SFLD" id="SFLDS00029">
    <property type="entry name" value="Radical_SAM"/>
    <property type="match status" value="1"/>
</dbReference>
<dbReference type="AlphaFoldDB" id="A0A2U3LH28"/>
<dbReference type="PANTHER" id="PTHR43432">
    <property type="entry name" value="SLR0285 PROTEIN"/>
    <property type="match status" value="1"/>
</dbReference>
<evidence type="ECO:0000256" key="3">
    <source>
        <dbReference type="ARBA" id="ARBA00023014"/>
    </source>
</evidence>
<organism evidence="5 6">
    <name type="scientific">Candidatus Desulfosporosinus infrequens</name>
    <dbReference type="NCBI Taxonomy" id="2043169"/>
    <lineage>
        <taxon>Bacteria</taxon>
        <taxon>Bacillati</taxon>
        <taxon>Bacillota</taxon>
        <taxon>Clostridia</taxon>
        <taxon>Eubacteriales</taxon>
        <taxon>Desulfitobacteriaceae</taxon>
        <taxon>Desulfosporosinus</taxon>
    </lineage>
</organism>
<keyword evidence="1" id="KW-0479">Metal-binding</keyword>
<dbReference type="GO" id="GO:0003824">
    <property type="term" value="F:catalytic activity"/>
    <property type="evidence" value="ECO:0007669"/>
    <property type="project" value="InterPro"/>
</dbReference>
<dbReference type="SUPFAM" id="SSF102114">
    <property type="entry name" value="Radical SAM enzymes"/>
    <property type="match status" value="1"/>
</dbReference>
<dbReference type="OrthoDB" id="9785699at2"/>
<dbReference type="GO" id="GO:0046872">
    <property type="term" value="F:metal ion binding"/>
    <property type="evidence" value="ECO:0007669"/>
    <property type="project" value="UniProtKB-KW"/>
</dbReference>
<keyword evidence="3" id="KW-0411">Iron-sulfur</keyword>
<evidence type="ECO:0000259" key="4">
    <source>
        <dbReference type="Pfam" id="PF04055"/>
    </source>
</evidence>
<dbReference type="InterPro" id="IPR058240">
    <property type="entry name" value="rSAM_sf"/>
</dbReference>
<dbReference type="InterPro" id="IPR007197">
    <property type="entry name" value="rSAM"/>
</dbReference>
<dbReference type="EMBL" id="OMOF01000445">
    <property type="protein sequence ID" value="SPF51182.1"/>
    <property type="molecule type" value="Genomic_DNA"/>
</dbReference>
<gene>
    <name evidence="5" type="ORF">SBF1_50066</name>
</gene>
<dbReference type="Pfam" id="PF04055">
    <property type="entry name" value="Radical_SAM"/>
    <property type="match status" value="1"/>
</dbReference>
<evidence type="ECO:0000256" key="1">
    <source>
        <dbReference type="ARBA" id="ARBA00022723"/>
    </source>
</evidence>
<feature type="domain" description="Radical SAM core" evidence="4">
    <location>
        <begin position="21"/>
        <end position="176"/>
    </location>
</feature>
<proteinExistence type="predicted"/>
<keyword evidence="2" id="KW-0408">Iron</keyword>
<reference evidence="6" key="1">
    <citation type="submission" date="2018-02" db="EMBL/GenBank/DDBJ databases">
        <authorList>
            <person name="Hausmann B."/>
        </authorList>
    </citation>
    <scope>NUCLEOTIDE SEQUENCE [LARGE SCALE GENOMIC DNA]</scope>
    <source>
        <strain evidence="6">Peat soil MAG SbF1</strain>
    </source>
</reference>
<dbReference type="InterPro" id="IPR040086">
    <property type="entry name" value="MJ0683-like"/>
</dbReference>
<dbReference type="Gene3D" id="3.80.30.30">
    <property type="match status" value="1"/>
</dbReference>
<accession>A0A2U3LH28</accession>
<dbReference type="SFLD" id="SFLDG01084">
    <property type="entry name" value="Uncharacterised_Radical_SAM_Su"/>
    <property type="match status" value="1"/>
</dbReference>
<dbReference type="GO" id="GO:0051536">
    <property type="term" value="F:iron-sulfur cluster binding"/>
    <property type="evidence" value="ECO:0007669"/>
    <property type="project" value="UniProtKB-KW"/>
</dbReference>
<sequence>MINPIYKPSGKALEYAPLALNIYEGCSHLCTYCFAKKMHDRWKPNEDFADVKPREGIVEATKKQLSSGKFKGKNILLCFSTDPYCDIDTTPTKEIIEAIKNAGANFTVLTKGGMRASRDFSLYEKGDSFGTTLTVRKCSERWEKGAAPVDDRIAAIITARTLGIKTWVSLEPIIIPADALDFIHILHKHVDLWKVGRWNYDSRANQIDWKQTGENVEMVLKMHGCNYYIKDDLRKAMEGNI</sequence>
<protein>
    <recommendedName>
        <fullName evidence="4">Radical SAM core domain-containing protein</fullName>
    </recommendedName>
</protein>
<evidence type="ECO:0000256" key="2">
    <source>
        <dbReference type="ARBA" id="ARBA00023004"/>
    </source>
</evidence>
<evidence type="ECO:0000313" key="5">
    <source>
        <dbReference type="EMBL" id="SPF51182.1"/>
    </source>
</evidence>
<dbReference type="Proteomes" id="UP000238916">
    <property type="component" value="Unassembled WGS sequence"/>
</dbReference>